<dbReference type="FunFam" id="3.30.200.20:FF:001347">
    <property type="entry name" value="Receptor protein serine/threonine kinase"/>
    <property type="match status" value="1"/>
</dbReference>
<dbReference type="PROSITE" id="PS00107">
    <property type="entry name" value="PROTEIN_KINASE_ATP"/>
    <property type="match status" value="1"/>
</dbReference>
<feature type="domain" description="Protein kinase" evidence="6">
    <location>
        <begin position="292"/>
        <end position="511"/>
    </location>
</feature>
<comment type="catalytic activity">
    <reaction evidence="3">
        <text>L-tyrosyl-[protein] + ATP = O-phospho-L-tyrosyl-[protein] + ADP + H(+)</text>
        <dbReference type="Rhea" id="RHEA:10596"/>
        <dbReference type="Rhea" id="RHEA-COMP:10136"/>
        <dbReference type="Rhea" id="RHEA-COMP:20101"/>
        <dbReference type="ChEBI" id="CHEBI:15378"/>
        <dbReference type="ChEBI" id="CHEBI:30616"/>
        <dbReference type="ChEBI" id="CHEBI:46858"/>
        <dbReference type="ChEBI" id="CHEBI:61978"/>
        <dbReference type="ChEBI" id="CHEBI:456216"/>
        <dbReference type="EC" id="2.7.10.1"/>
    </reaction>
</comment>
<dbReference type="eggNOG" id="KOG0194">
    <property type="taxonomic scope" value="Eukaryota"/>
</dbReference>
<evidence type="ECO:0000256" key="1">
    <source>
        <dbReference type="ARBA" id="ARBA00004479"/>
    </source>
</evidence>
<keyword evidence="2 4" id="KW-0067">ATP-binding</keyword>
<dbReference type="InParanoid" id="C3YBY9"/>
<dbReference type="PANTHER" id="PTHR24416">
    <property type="entry name" value="TYROSINE-PROTEIN KINASE RECEPTOR"/>
    <property type="match status" value="1"/>
</dbReference>
<evidence type="ECO:0000313" key="7">
    <source>
        <dbReference type="EMBL" id="EEN62164.1"/>
    </source>
</evidence>
<comment type="subcellular location">
    <subcellularLocation>
        <location evidence="1">Membrane</location>
        <topology evidence="1">Single-pass type I membrane protein</topology>
    </subcellularLocation>
</comment>
<dbReference type="SUPFAM" id="SSF56112">
    <property type="entry name" value="Protein kinase-like (PK-like)"/>
    <property type="match status" value="1"/>
</dbReference>
<proteinExistence type="predicted"/>
<dbReference type="GO" id="GO:0016020">
    <property type="term" value="C:membrane"/>
    <property type="evidence" value="ECO:0007669"/>
    <property type="project" value="UniProtKB-SubCell"/>
</dbReference>
<dbReference type="Gene3D" id="3.30.200.20">
    <property type="entry name" value="Phosphorylase Kinase, domain 1"/>
    <property type="match status" value="1"/>
</dbReference>
<dbReference type="EMBL" id="GG666499">
    <property type="protein sequence ID" value="EEN62164.1"/>
    <property type="molecule type" value="Genomic_DNA"/>
</dbReference>
<dbReference type="Pfam" id="PF07714">
    <property type="entry name" value="PK_Tyr_Ser-Thr"/>
    <property type="match status" value="1"/>
</dbReference>
<name>C3YBY9_BRAFL</name>
<accession>C3YBY9</accession>
<feature type="non-terminal residue" evidence="7">
    <location>
        <position position="1"/>
    </location>
</feature>
<dbReference type="STRING" id="7739.C3YBY9"/>
<evidence type="ECO:0000256" key="5">
    <source>
        <dbReference type="SAM" id="MobiDB-lite"/>
    </source>
</evidence>
<dbReference type="Gene3D" id="1.10.510.10">
    <property type="entry name" value="Transferase(Phosphotransferase) domain 1"/>
    <property type="match status" value="1"/>
</dbReference>
<dbReference type="InterPro" id="IPR011009">
    <property type="entry name" value="Kinase-like_dom_sf"/>
</dbReference>
<dbReference type="AlphaFoldDB" id="C3YBY9"/>
<dbReference type="InterPro" id="IPR050122">
    <property type="entry name" value="RTK"/>
</dbReference>
<dbReference type="InterPro" id="IPR000719">
    <property type="entry name" value="Prot_kinase_dom"/>
</dbReference>
<evidence type="ECO:0000256" key="4">
    <source>
        <dbReference type="PROSITE-ProRule" id="PRU10141"/>
    </source>
</evidence>
<dbReference type="InterPro" id="IPR001245">
    <property type="entry name" value="Ser-Thr/Tyr_kinase_cat_dom"/>
</dbReference>
<reference evidence="7" key="1">
    <citation type="journal article" date="2008" name="Nature">
        <title>The amphioxus genome and the evolution of the chordate karyotype.</title>
        <authorList>
            <consortium name="US DOE Joint Genome Institute (JGI-PGF)"/>
            <person name="Putnam N.H."/>
            <person name="Butts T."/>
            <person name="Ferrier D.E.K."/>
            <person name="Furlong R.F."/>
            <person name="Hellsten U."/>
            <person name="Kawashima T."/>
            <person name="Robinson-Rechavi M."/>
            <person name="Shoguchi E."/>
            <person name="Terry A."/>
            <person name="Yu J.-K."/>
            <person name="Benito-Gutierrez E.L."/>
            <person name="Dubchak I."/>
            <person name="Garcia-Fernandez J."/>
            <person name="Gibson-Brown J.J."/>
            <person name="Grigoriev I.V."/>
            <person name="Horton A.C."/>
            <person name="de Jong P.J."/>
            <person name="Jurka J."/>
            <person name="Kapitonov V.V."/>
            <person name="Kohara Y."/>
            <person name="Kuroki Y."/>
            <person name="Lindquist E."/>
            <person name="Lucas S."/>
            <person name="Osoegawa K."/>
            <person name="Pennacchio L.A."/>
            <person name="Salamov A.A."/>
            <person name="Satou Y."/>
            <person name="Sauka-Spengler T."/>
            <person name="Schmutz J."/>
            <person name="Shin-I T."/>
            <person name="Toyoda A."/>
            <person name="Bronner-Fraser M."/>
            <person name="Fujiyama A."/>
            <person name="Holland L.Z."/>
            <person name="Holland P.W.H."/>
            <person name="Satoh N."/>
            <person name="Rokhsar D.S."/>
        </authorList>
    </citation>
    <scope>NUCLEOTIDE SEQUENCE [LARGE SCALE GENOMIC DNA]</scope>
    <source>
        <strain evidence="7">S238N-H82</strain>
        <tissue evidence="7">Testes</tissue>
    </source>
</reference>
<feature type="region of interest" description="Disordered" evidence="5">
    <location>
        <begin position="196"/>
        <end position="218"/>
    </location>
</feature>
<dbReference type="PROSITE" id="PS00109">
    <property type="entry name" value="PROTEIN_KINASE_TYR"/>
    <property type="match status" value="1"/>
</dbReference>
<evidence type="ECO:0000259" key="6">
    <source>
        <dbReference type="PROSITE" id="PS50011"/>
    </source>
</evidence>
<organism>
    <name type="scientific">Branchiostoma floridae</name>
    <name type="common">Florida lancelet</name>
    <name type="synonym">Amphioxus</name>
    <dbReference type="NCBI Taxonomy" id="7739"/>
    <lineage>
        <taxon>Eukaryota</taxon>
        <taxon>Metazoa</taxon>
        <taxon>Chordata</taxon>
        <taxon>Cephalochordata</taxon>
        <taxon>Leptocardii</taxon>
        <taxon>Amphioxiformes</taxon>
        <taxon>Branchiostomatidae</taxon>
        <taxon>Branchiostoma</taxon>
    </lineage>
</organism>
<dbReference type="InterPro" id="IPR017441">
    <property type="entry name" value="Protein_kinase_ATP_BS"/>
</dbReference>
<gene>
    <name evidence="7" type="ORF">BRAFLDRAFT_92021</name>
</gene>
<evidence type="ECO:0000256" key="3">
    <source>
        <dbReference type="ARBA" id="ARBA00051243"/>
    </source>
</evidence>
<feature type="binding site" evidence="4">
    <location>
        <position position="323"/>
    </location>
    <ligand>
        <name>ATP</name>
        <dbReference type="ChEBI" id="CHEBI:30616"/>
    </ligand>
</feature>
<protein>
    <recommendedName>
        <fullName evidence="6">Protein kinase domain-containing protein</fullName>
    </recommendedName>
</protein>
<feature type="region of interest" description="Disordered" evidence="5">
    <location>
        <begin position="231"/>
        <end position="260"/>
    </location>
</feature>
<sequence length="511" mass="56841">INGACWGPGVHSHLVCAAYWCHRPWYVKGMGTALLWMASPVTLQMRQMQIVCVHQVGQDLTAMNPVDLEPLVPTVVEYVTVVLEPVIQLEETVLVGSVLQDGRERHAVKPVDLEPLVPTVVEYVTVVLEPVIHLEETVLVGSVLQDGRERNAVKPVDLEPLVPAAVEYVTVVLEPVIHLEETALVGSVLQDGRERHVARDEVDVSGPDSGRRHQPDEPDYAVYDDLEQENLTPSGYLAPPPGPPLPPPPGPPLPPRHPLSTGFDTYEYSTFAQNMQVPGGYWEIPLESHLKVNENRILGHGHFGRVCKGELKKRGTKYPVAVKMSTASKESKDDFLKELFVVSQVAHVGHHENIVKFMGAVTSIPENILLVYEFADKGDLKKWLEDMENIPLNYRSPESINCQMRYSNDPTPLQRLLHFGMDVCKGMMHLTKAKVIHGDLAARNVLLFSKGKDITAKVTDFGLAEDLYLKEEAASKQEEAYSITNDVGGTINPTYEDDGEYVDVLPHEYEQ</sequence>
<dbReference type="GO" id="GO:0005524">
    <property type="term" value="F:ATP binding"/>
    <property type="evidence" value="ECO:0007669"/>
    <property type="project" value="UniProtKB-UniRule"/>
</dbReference>
<dbReference type="InterPro" id="IPR008266">
    <property type="entry name" value="Tyr_kinase_AS"/>
</dbReference>
<keyword evidence="4" id="KW-0547">Nucleotide-binding</keyword>
<dbReference type="PANTHER" id="PTHR24416:SF617">
    <property type="entry name" value="RET ONCOGENE, ISOFORM A"/>
    <property type="match status" value="1"/>
</dbReference>
<evidence type="ECO:0000256" key="2">
    <source>
        <dbReference type="ARBA" id="ARBA00022840"/>
    </source>
</evidence>
<dbReference type="GO" id="GO:0004714">
    <property type="term" value="F:transmembrane receptor protein tyrosine kinase activity"/>
    <property type="evidence" value="ECO:0007669"/>
    <property type="project" value="UniProtKB-EC"/>
</dbReference>
<feature type="compositionally biased region" description="Pro residues" evidence="5">
    <location>
        <begin position="238"/>
        <end position="257"/>
    </location>
</feature>
<dbReference type="PROSITE" id="PS50011">
    <property type="entry name" value="PROTEIN_KINASE_DOM"/>
    <property type="match status" value="1"/>
</dbReference>